<dbReference type="Proteomes" id="UP000515679">
    <property type="component" value="Chromosome"/>
</dbReference>
<dbReference type="Pfam" id="PF03808">
    <property type="entry name" value="Glyco_tran_WecG"/>
    <property type="match status" value="1"/>
</dbReference>
<dbReference type="AlphaFoldDB" id="A0A7G5C1Y5"/>
<dbReference type="EMBL" id="CP041969">
    <property type="protein sequence ID" value="QMV43219.1"/>
    <property type="molecule type" value="Genomic_DNA"/>
</dbReference>
<keyword evidence="1" id="KW-0328">Glycosyltransferase</keyword>
<dbReference type="PANTHER" id="PTHR34136:SF1">
    <property type="entry name" value="UDP-N-ACETYL-D-MANNOSAMINURONIC ACID TRANSFERASE"/>
    <property type="match status" value="1"/>
</dbReference>
<proteinExistence type="predicted"/>
<evidence type="ECO:0000256" key="2">
    <source>
        <dbReference type="ARBA" id="ARBA00022679"/>
    </source>
</evidence>
<dbReference type="NCBIfam" id="TIGR00696">
    <property type="entry name" value="wecG_tagA_cpsF"/>
    <property type="match status" value="1"/>
</dbReference>
<accession>A0A7G5C1Y5</accession>
<reference evidence="3 4" key="1">
    <citation type="submission" date="2019-07" db="EMBL/GenBank/DDBJ databases">
        <authorList>
            <person name="Kim J.K."/>
            <person name="Cheong H.-M."/>
            <person name="Choi Y."/>
            <person name="Hwang K.J."/>
            <person name="Lee S."/>
            <person name="Choi C."/>
        </authorList>
    </citation>
    <scope>NUCLEOTIDE SEQUENCE [LARGE SCALE GENOMIC DNA]</scope>
    <source>
        <strain evidence="3 4">KS 22</strain>
    </source>
</reference>
<protein>
    <submittedName>
        <fullName evidence="3">WecB/TagA/CpsF family glycosyltransferase</fullName>
    </submittedName>
</protein>
<evidence type="ECO:0000256" key="1">
    <source>
        <dbReference type="ARBA" id="ARBA00022676"/>
    </source>
</evidence>
<keyword evidence="4" id="KW-1185">Reference proteome</keyword>
<name>A0A7G5C1Y5_9BACL</name>
<keyword evidence="2 3" id="KW-0808">Transferase</keyword>
<dbReference type="KEGG" id="cchl:FPL14_20065"/>
<dbReference type="RefSeq" id="WP_182299451.1">
    <property type="nucleotide sequence ID" value="NZ_CP041969.1"/>
</dbReference>
<evidence type="ECO:0000313" key="3">
    <source>
        <dbReference type="EMBL" id="QMV43219.1"/>
    </source>
</evidence>
<evidence type="ECO:0000313" key="4">
    <source>
        <dbReference type="Proteomes" id="UP000515679"/>
    </source>
</evidence>
<dbReference type="PANTHER" id="PTHR34136">
    <property type="match status" value="1"/>
</dbReference>
<sequence>MGIPSHEMLGIKVHVLNEDDLIRYVHESIQLGNDIRVIGNHNLHSLYLVHHNKPMKRYYERADLIHIDGMPLIWLGRLFGYKVNRDNRLTSLDWLPRLLKDCEKHGYKVLLLGSEPGVADKVAERFASETPGLRIKGYHGYFDKTEGSAGNEQVLQLVSEYEPDMILVGMGMPIQENWISNNVDRLKTKVVWSLGAFMDYYADIKPLPPRWMGRMGLEWLYRLLSEPRRLWKRYILEPWFIAFLLLKTLVKR</sequence>
<dbReference type="InterPro" id="IPR004629">
    <property type="entry name" value="WecG_TagA_CpsF"/>
</dbReference>
<dbReference type="CDD" id="cd06533">
    <property type="entry name" value="Glyco_transf_WecG_TagA"/>
    <property type="match status" value="1"/>
</dbReference>
<dbReference type="GO" id="GO:0016758">
    <property type="term" value="F:hexosyltransferase activity"/>
    <property type="evidence" value="ECO:0007669"/>
    <property type="project" value="TreeGrafter"/>
</dbReference>
<gene>
    <name evidence="3" type="ORF">FPL14_20065</name>
</gene>
<organism evidence="3 4">
    <name type="scientific">Cohnella cholangitidis</name>
    <dbReference type="NCBI Taxonomy" id="2598458"/>
    <lineage>
        <taxon>Bacteria</taxon>
        <taxon>Bacillati</taxon>
        <taxon>Bacillota</taxon>
        <taxon>Bacilli</taxon>
        <taxon>Bacillales</taxon>
        <taxon>Paenibacillaceae</taxon>
        <taxon>Cohnella</taxon>
    </lineage>
</organism>